<reference evidence="3 4" key="1">
    <citation type="journal article" date="2015" name="Genome Announc.">
        <title>Expanding the biotechnology potential of lactobacilli through comparative genomics of 213 strains and associated genera.</title>
        <authorList>
            <person name="Sun Z."/>
            <person name="Harris H.M."/>
            <person name="McCann A."/>
            <person name="Guo C."/>
            <person name="Argimon S."/>
            <person name="Zhang W."/>
            <person name="Yang X."/>
            <person name="Jeffery I.B."/>
            <person name="Cooney J.C."/>
            <person name="Kagawa T.F."/>
            <person name="Liu W."/>
            <person name="Song Y."/>
            <person name="Salvetti E."/>
            <person name="Wrobel A."/>
            <person name="Rasinkangas P."/>
            <person name="Parkhill J."/>
            <person name="Rea M.C."/>
            <person name="O'Sullivan O."/>
            <person name="Ritari J."/>
            <person name="Douillard F.P."/>
            <person name="Paul Ross R."/>
            <person name="Yang R."/>
            <person name="Briner A.E."/>
            <person name="Felis G.E."/>
            <person name="de Vos W.M."/>
            <person name="Barrangou R."/>
            <person name="Klaenhammer T.R."/>
            <person name="Caufield P.W."/>
            <person name="Cui Y."/>
            <person name="Zhang H."/>
            <person name="O'Toole P.W."/>
        </authorList>
    </citation>
    <scope>NUCLEOTIDE SEQUENCE [LARGE SCALE GENOMIC DNA]</scope>
    <source>
        <strain evidence="3 4">DSM 19394</strain>
    </source>
</reference>
<dbReference type="PANTHER" id="PTHR33393:SF13">
    <property type="entry name" value="PGA BIOSYNTHESIS PROTEIN CAPA"/>
    <property type="match status" value="1"/>
</dbReference>
<evidence type="ECO:0000313" key="3">
    <source>
        <dbReference type="EMBL" id="KRK94841.1"/>
    </source>
</evidence>
<dbReference type="PATRIC" id="fig|1423715.3.peg.846"/>
<accession>A0A0R1LQ25</accession>
<dbReference type="SUPFAM" id="SSF56300">
    <property type="entry name" value="Metallo-dependent phosphatases"/>
    <property type="match status" value="1"/>
</dbReference>
<proteinExistence type="inferred from homology"/>
<dbReference type="OrthoDB" id="9810906at2"/>
<organism evidence="3 4">
    <name type="scientific">Levilactobacillus acidifarinae DSM 19394 = JCM 15949</name>
    <dbReference type="NCBI Taxonomy" id="1423715"/>
    <lineage>
        <taxon>Bacteria</taxon>
        <taxon>Bacillati</taxon>
        <taxon>Bacillota</taxon>
        <taxon>Bacilli</taxon>
        <taxon>Lactobacillales</taxon>
        <taxon>Lactobacillaceae</taxon>
        <taxon>Levilactobacillus</taxon>
    </lineage>
</organism>
<dbReference type="Gene3D" id="3.40.710.10">
    <property type="entry name" value="DD-peptidase/beta-lactamase superfamily"/>
    <property type="match status" value="1"/>
</dbReference>
<evidence type="ECO:0000256" key="1">
    <source>
        <dbReference type="ARBA" id="ARBA00005662"/>
    </source>
</evidence>
<comment type="caution">
    <text evidence="3">The sequence shown here is derived from an EMBL/GenBank/DDBJ whole genome shotgun (WGS) entry which is preliminary data.</text>
</comment>
<dbReference type="InterPro" id="IPR052169">
    <property type="entry name" value="CW_Biosynth-Accessory"/>
</dbReference>
<comment type="similarity">
    <text evidence="1">Belongs to the CapA family.</text>
</comment>
<dbReference type="Pfam" id="PF09587">
    <property type="entry name" value="PGA_cap"/>
    <property type="match status" value="1"/>
</dbReference>
<dbReference type="Proteomes" id="UP000051955">
    <property type="component" value="Unassembled WGS sequence"/>
</dbReference>
<dbReference type="RefSeq" id="WP_057804151.1">
    <property type="nucleotide sequence ID" value="NZ_AZDV01000026.1"/>
</dbReference>
<dbReference type="SMART" id="SM00854">
    <property type="entry name" value="PGA_cap"/>
    <property type="match status" value="1"/>
</dbReference>
<protein>
    <recommendedName>
        <fullName evidence="2">Capsule synthesis protein CapA domain-containing protein</fullName>
    </recommendedName>
</protein>
<dbReference type="InterPro" id="IPR019079">
    <property type="entry name" value="Capsule_synth_CapA"/>
</dbReference>
<feature type="domain" description="Capsule synthesis protein CapA" evidence="2">
    <location>
        <begin position="255"/>
        <end position="511"/>
    </location>
</feature>
<evidence type="ECO:0000259" key="2">
    <source>
        <dbReference type="SMART" id="SM00854"/>
    </source>
</evidence>
<keyword evidence="4" id="KW-1185">Reference proteome</keyword>
<dbReference type="PANTHER" id="PTHR33393">
    <property type="entry name" value="POLYGLUTAMINE SYNTHESIS ACCESSORY PROTEIN RV0574C-RELATED"/>
    <property type="match status" value="1"/>
</dbReference>
<dbReference type="CDD" id="cd07381">
    <property type="entry name" value="MPP_CapA"/>
    <property type="match status" value="1"/>
</dbReference>
<dbReference type="AlphaFoldDB" id="A0A0R1LQ25"/>
<dbReference type="STRING" id="1423715.FD25_GL000818"/>
<dbReference type="Gene3D" id="3.60.21.10">
    <property type="match status" value="1"/>
</dbReference>
<dbReference type="InterPro" id="IPR012338">
    <property type="entry name" value="Beta-lactam/transpept-like"/>
</dbReference>
<evidence type="ECO:0000313" key="4">
    <source>
        <dbReference type="Proteomes" id="UP000051955"/>
    </source>
</evidence>
<dbReference type="EMBL" id="AZDV01000026">
    <property type="protein sequence ID" value="KRK94841.1"/>
    <property type="molecule type" value="Genomic_DNA"/>
</dbReference>
<dbReference type="SUPFAM" id="SSF56601">
    <property type="entry name" value="beta-lactamase/transpeptidase-like"/>
    <property type="match status" value="1"/>
</dbReference>
<gene>
    <name evidence="3" type="ORF">FD25_GL000818</name>
</gene>
<sequence length="595" mass="67281">MSLAQKYDLEQHKICQSIGDEQTVVNAGLGNVATLLIFLRLMSDQRILPTTVLIVSEKLLKHDNRTSLFSVNERVNARQLLNLMLATSEPIVALAICQMVREQTSRKMSSWYRSLPGYENLKGALANQTGRIRQTVKQTYSGKDLIALGILLSKLPLEDLDLLHQTDVVQHEKYFYASTMLVKKGQLLGGYFWGQNGGFAIAFDRRYLYVVLGATSSYDRDVALSQLVHQKTTVLQNGDSDYAIPQLSVRAKKPVVAIIGDVYPGEFYTARRQKRNRWDPLVARGYDYTFEKLQSYFQQTDLNIFNMESALVDDLKDSRLWKLKKFVLGSHPQPTLAAFKKANLNVALMANNHGADYEESGLRESVKYLDQATMTHIGVGRDIDEATVPLRIKTGQGTLTLFNGYWYNDKNYRRLNVYPLFDKWGVAPITGVLLAKIKKERQDHPQNLIIVSPHWGVDFKDVTTKQRQLAKELIVAGADVIVGHGAHALQGIEMLNGQPVIYGLGNAFFNSDGEFATYPTALPYGGLFEICLGKQNVACTLRFIRANNQITKFQPNWVTPEDFEQIIQGLIQKKSDLSKWKINRKDKSLQFNFGR</sequence>
<dbReference type="InterPro" id="IPR029052">
    <property type="entry name" value="Metallo-depent_PP-like"/>
</dbReference>
<name>A0A0R1LQ25_9LACO</name>